<sequence>MKLSKSVLAGSLATAGIVLGAIAPAVTAQAATGTGDQAADGSVTYNKDGVDVGKLGSGKLAIAYAGDAEGQEGKATAESNANVTVQSGLLTLDAVPDFGFANAAEGTTVALDNNDTNGNPATDSQGKGVLTVTESRAKEPGFTLGASITKFANVDDSTDTKAYTLNLKPTELKNDKGESIATGATALNTKDMSITGGATGTADNLIDLEGGTYNAGPINASFTADDKNAFLDLTDPSSTGSDKNGVKSYNATITWTLTSQPVVAAG</sequence>
<keyword evidence="1" id="KW-0732">Signal</keyword>
<evidence type="ECO:0000259" key="2">
    <source>
        <dbReference type="Pfam" id="PF13731"/>
    </source>
</evidence>
<dbReference type="AlphaFoldDB" id="A0A4Z0JIV6"/>
<feature type="domain" description="WxL" evidence="2">
    <location>
        <begin position="82"/>
        <end position="261"/>
    </location>
</feature>
<evidence type="ECO:0000256" key="1">
    <source>
        <dbReference type="SAM" id="SignalP"/>
    </source>
</evidence>
<protein>
    <recommendedName>
        <fullName evidence="2">WxL domain-containing protein</fullName>
    </recommendedName>
</protein>
<keyword evidence="4" id="KW-1185">Reference proteome</keyword>
<dbReference type="InterPro" id="IPR027994">
    <property type="entry name" value="WxL_dom"/>
</dbReference>
<dbReference type="OrthoDB" id="2149740at2"/>
<proteinExistence type="predicted"/>
<dbReference type="EMBL" id="RKLY01000018">
    <property type="protein sequence ID" value="TGD22814.1"/>
    <property type="molecule type" value="Genomic_DNA"/>
</dbReference>
<feature type="chain" id="PRO_5021190377" description="WxL domain-containing protein" evidence="1">
    <location>
        <begin position="31"/>
        <end position="266"/>
    </location>
</feature>
<feature type="signal peptide" evidence="1">
    <location>
        <begin position="1"/>
        <end position="30"/>
    </location>
</feature>
<dbReference type="Pfam" id="PF13731">
    <property type="entry name" value="WxL"/>
    <property type="match status" value="1"/>
</dbReference>
<name>A0A4Z0JIV6_9LACO</name>
<dbReference type="Proteomes" id="UP000298021">
    <property type="component" value="Unassembled WGS sequence"/>
</dbReference>
<dbReference type="RefSeq" id="WP_135373127.1">
    <property type="nucleotide sequence ID" value="NZ_RKLY01000018.1"/>
</dbReference>
<evidence type="ECO:0000313" key="4">
    <source>
        <dbReference type="Proteomes" id="UP000298021"/>
    </source>
</evidence>
<accession>A0A4Z0JIV6</accession>
<organism evidence="3 4">
    <name type="scientific">Companilactobacillus suantsaicola</name>
    <dbReference type="NCBI Taxonomy" id="2487723"/>
    <lineage>
        <taxon>Bacteria</taxon>
        <taxon>Bacillati</taxon>
        <taxon>Bacillota</taxon>
        <taxon>Bacilli</taxon>
        <taxon>Lactobacillales</taxon>
        <taxon>Lactobacillaceae</taxon>
        <taxon>Companilactobacillus</taxon>
    </lineage>
</organism>
<comment type="caution">
    <text evidence="3">The sequence shown here is derived from an EMBL/GenBank/DDBJ whole genome shotgun (WGS) entry which is preliminary data.</text>
</comment>
<evidence type="ECO:0000313" key="3">
    <source>
        <dbReference type="EMBL" id="TGD22814.1"/>
    </source>
</evidence>
<gene>
    <name evidence="3" type="ORF">EGT49_07770</name>
</gene>
<reference evidence="3 4" key="1">
    <citation type="submission" date="2018-10" db="EMBL/GenBank/DDBJ databases">
        <title>Lactobacillus sp. R7 and Lactobacillus sp. R19 isolated from fermented mustard green product of Taiwan.</title>
        <authorList>
            <person name="Lin S.-T."/>
        </authorList>
    </citation>
    <scope>NUCLEOTIDE SEQUENCE [LARGE SCALE GENOMIC DNA]</scope>
    <source>
        <strain evidence="3 4">BCRC 81127</strain>
    </source>
</reference>